<dbReference type="EMBL" id="JARSBN010000008">
    <property type="protein sequence ID" value="MDG4716852.1"/>
    <property type="molecule type" value="Genomic_DNA"/>
</dbReference>
<reference evidence="1 2" key="1">
    <citation type="submission" date="2023-03" db="EMBL/GenBank/DDBJ databases">
        <title>Strain YYF002 represents a novel species in the genus Winogradskyella isolated from seawater.</title>
        <authorList>
            <person name="Fu Z.-Y."/>
        </authorList>
    </citation>
    <scope>NUCLEOTIDE SEQUENCE [LARGE SCALE GENOMIC DNA]</scope>
    <source>
        <strain evidence="1 2">YYF002</strain>
    </source>
</reference>
<accession>A0ABT6G4L5</accession>
<dbReference type="Pfam" id="PF03702">
    <property type="entry name" value="AnmK"/>
    <property type="match status" value="1"/>
</dbReference>
<protein>
    <submittedName>
        <fullName evidence="1">Anhydro-N-acetylmuramic acid kinase</fullName>
        <ecNumber evidence="1">2.7.1.170</ecNumber>
    </submittedName>
</protein>
<evidence type="ECO:0000313" key="1">
    <source>
        <dbReference type="EMBL" id="MDG4716852.1"/>
    </source>
</evidence>
<organism evidence="1 2">
    <name type="scientific">Winogradskyella marincola</name>
    <dbReference type="NCBI Taxonomy" id="3037795"/>
    <lineage>
        <taxon>Bacteria</taxon>
        <taxon>Pseudomonadati</taxon>
        <taxon>Bacteroidota</taxon>
        <taxon>Flavobacteriia</taxon>
        <taxon>Flavobacteriales</taxon>
        <taxon>Flavobacteriaceae</taxon>
        <taxon>Winogradskyella</taxon>
    </lineage>
</organism>
<dbReference type="PANTHER" id="PTHR30605:SF0">
    <property type="entry name" value="ANHYDRO-N-ACETYLMURAMIC ACID KINASE"/>
    <property type="match status" value="1"/>
</dbReference>
<name>A0ABT6G4L5_9FLAO</name>
<keyword evidence="2" id="KW-1185">Reference proteome</keyword>
<dbReference type="NCBIfam" id="NF007144">
    <property type="entry name" value="PRK09585.2-3"/>
    <property type="match status" value="1"/>
</dbReference>
<dbReference type="SUPFAM" id="SSF53067">
    <property type="entry name" value="Actin-like ATPase domain"/>
    <property type="match status" value="1"/>
</dbReference>
<dbReference type="GO" id="GO:0016301">
    <property type="term" value="F:kinase activity"/>
    <property type="evidence" value="ECO:0007669"/>
    <property type="project" value="UniProtKB-KW"/>
</dbReference>
<dbReference type="RefSeq" id="WP_278006291.1">
    <property type="nucleotide sequence ID" value="NZ_JARSBN010000008.1"/>
</dbReference>
<dbReference type="InterPro" id="IPR005338">
    <property type="entry name" value="Anhydro_N_Ac-Mur_kinase"/>
</dbReference>
<sequence length="355" mass="39946">MIKAEYKVVAVMSGTSLDGIDVIYAIFRYDNDWSFKISHAETLKYSSQWKALLSNLVNKSLEELKELDIAYSEYLANAIQSFITKHNLSEIDFVASHGHTALHQPENKLTYQIGNRTVLADKLQQKVICDFRLQDVEYGGQGAPLVPIGDRLLFYNYDYCLNLGGFANVSFEENEKRIAFDICPVNIVINHYVSKIGLEYDDRGKIASRGNVHEGLLKQLNQLEFYQQSAPKSLGLEWVKLHVFPNIDKLELKTEDILITFTEHIALQIASVLKGKGTSTLVTGGGAYNDFLIEQLRLKTKSEIIIPNNKIIEFKEALVFGLLGVLRDRNEVNCLKSVTGAKQDHSSGKILNPNS</sequence>
<keyword evidence="1" id="KW-0418">Kinase</keyword>
<dbReference type="EC" id="2.7.1.170" evidence="1"/>
<dbReference type="Proteomes" id="UP001529085">
    <property type="component" value="Unassembled WGS sequence"/>
</dbReference>
<dbReference type="PANTHER" id="PTHR30605">
    <property type="entry name" value="ANHYDRO-N-ACETYLMURAMIC ACID KINASE"/>
    <property type="match status" value="1"/>
</dbReference>
<keyword evidence="1" id="KW-0808">Transferase</keyword>
<evidence type="ECO:0000313" key="2">
    <source>
        <dbReference type="Proteomes" id="UP001529085"/>
    </source>
</evidence>
<dbReference type="InterPro" id="IPR043129">
    <property type="entry name" value="ATPase_NBD"/>
</dbReference>
<dbReference type="Gene3D" id="3.30.420.40">
    <property type="match status" value="2"/>
</dbReference>
<gene>
    <name evidence="1" type="ORF">P7122_13280</name>
</gene>
<proteinExistence type="predicted"/>
<comment type="caution">
    <text evidence="1">The sequence shown here is derived from an EMBL/GenBank/DDBJ whole genome shotgun (WGS) entry which is preliminary data.</text>
</comment>